<keyword evidence="2" id="KW-1185">Reference proteome</keyword>
<dbReference type="Proteomes" id="UP000289930">
    <property type="component" value="Segment"/>
</dbReference>
<accession>A0A410N6R4</accession>
<proteinExistence type="predicted"/>
<dbReference type="EMBL" id="MG550112">
    <property type="protein sequence ID" value="QAS68857.1"/>
    <property type="molecule type" value="Genomic_DNA"/>
</dbReference>
<gene>
    <name evidence="1" type="ORF">HFTV1-gp24</name>
</gene>
<sequence length="64" mass="7255">MTEDKRPYIYTNFQTTHGSVELTVEGSEGESTSDIEGVFDDKLEKVVDAQTRLDEDDDEKRGVQ</sequence>
<name>A0A410N6R4_HFTV1</name>
<organism evidence="1">
    <name type="scientific">Haloferax tailed virus 1</name>
    <name type="common">HFTV1</name>
    <dbReference type="NCBI Taxonomy" id="2507575"/>
    <lineage>
        <taxon>Viruses</taxon>
        <taxon>Duplodnaviria</taxon>
        <taxon>Heunggongvirae</taxon>
        <taxon>Uroviricota</taxon>
        <taxon>Caudoviricetes</taxon>
        <taxon>Kirjokansivirales</taxon>
        <taxon>Haloferuviridae</taxon>
        <taxon>Retbasiphovirus</taxon>
        <taxon>Retbasiphovirus hantatum</taxon>
        <taxon>Retbasiphovirus HFTV1</taxon>
    </lineage>
</organism>
<protein>
    <submittedName>
        <fullName evidence="1">Uncharacterized protein</fullName>
    </submittedName>
</protein>
<evidence type="ECO:0000313" key="1">
    <source>
        <dbReference type="EMBL" id="QAS68857.1"/>
    </source>
</evidence>
<evidence type="ECO:0000313" key="2">
    <source>
        <dbReference type="Proteomes" id="UP000289930"/>
    </source>
</evidence>
<reference evidence="1" key="1">
    <citation type="journal article" date="2019" name="Environ. Microbiol.">
        <title>Novel haloarchaeal viruses from Lake Retba infecting Haloferax and Halorubrum species.</title>
        <authorList>
            <person name="Mizuno C.M."/>
            <person name="Prajapati B."/>
            <person name="Lucas-Staat S."/>
            <person name="Sime-Ngando T."/>
            <person name="Forterre P."/>
            <person name="Bamford D.H."/>
            <person name="Prangishvili D."/>
            <person name="Krupovic M."/>
            <person name="Oksanen H.M."/>
        </authorList>
    </citation>
    <scope>NUCLEOTIDE SEQUENCE</scope>
</reference>